<dbReference type="EC" id="2.7.1.182" evidence="16"/>
<evidence type="ECO:0000256" key="10">
    <source>
        <dbReference type="ARBA" id="ARBA00022777"/>
    </source>
</evidence>
<name>A0AAW0CR12_9AGAR</name>
<evidence type="ECO:0000256" key="18">
    <source>
        <dbReference type="PROSITE-ProRule" id="PRU00134"/>
    </source>
</evidence>
<comment type="subcellular location">
    <subcellularLocation>
        <location evidence="1">Membrane</location>
        <topology evidence="1">Multi-pass membrane protein</topology>
    </subcellularLocation>
    <subcellularLocation>
        <location evidence="2">Plastid</location>
        <location evidence="2">Chloroplast</location>
    </subcellularLocation>
</comment>
<dbReference type="Proteomes" id="UP001362999">
    <property type="component" value="Unassembled WGS sequence"/>
</dbReference>
<protein>
    <recommendedName>
        <fullName evidence="16">phytol kinase</fullName>
        <ecNumber evidence="16">2.7.1.182</ecNumber>
    </recommendedName>
</protein>
<dbReference type="PANTHER" id="PTHR32523">
    <property type="entry name" value="PHYTOL KINASE 1, CHLOROPLASTIC"/>
    <property type="match status" value="1"/>
</dbReference>
<keyword evidence="21" id="KW-1185">Reference proteome</keyword>
<dbReference type="GO" id="GO:0016020">
    <property type="term" value="C:membrane"/>
    <property type="evidence" value="ECO:0007669"/>
    <property type="project" value="UniProtKB-SubCell"/>
</dbReference>
<dbReference type="Gene3D" id="6.10.140.2220">
    <property type="match status" value="1"/>
</dbReference>
<keyword evidence="4" id="KW-0150">Chloroplast</keyword>
<keyword evidence="12" id="KW-0809">Transit peptide</keyword>
<dbReference type="InterPro" id="IPR039606">
    <property type="entry name" value="Phytol/farnesol_kinase"/>
</dbReference>
<keyword evidence="14" id="KW-0472">Membrane</keyword>
<keyword evidence="8" id="KW-0479">Metal-binding</keyword>
<evidence type="ECO:0000259" key="19">
    <source>
        <dbReference type="PROSITE" id="PS50865"/>
    </source>
</evidence>
<proteinExistence type="inferred from homology"/>
<dbReference type="GO" id="GO:0010276">
    <property type="term" value="F:phytol kinase activity"/>
    <property type="evidence" value="ECO:0007669"/>
    <property type="project" value="UniProtKB-EC"/>
</dbReference>
<keyword evidence="9 18" id="KW-0863">Zinc-finger</keyword>
<feature type="domain" description="MYND-type" evidence="19">
    <location>
        <begin position="454"/>
        <end position="495"/>
    </location>
</feature>
<keyword evidence="6" id="KW-0808">Transferase</keyword>
<dbReference type="AlphaFoldDB" id="A0AAW0CR12"/>
<evidence type="ECO:0000256" key="11">
    <source>
        <dbReference type="ARBA" id="ARBA00022833"/>
    </source>
</evidence>
<comment type="catalytic activity">
    <reaction evidence="17">
        <text>phytol + CTP = phytyl phosphate + CDP + H(+)</text>
        <dbReference type="Rhea" id="RHEA:38055"/>
        <dbReference type="ChEBI" id="CHEBI:15378"/>
        <dbReference type="ChEBI" id="CHEBI:17327"/>
        <dbReference type="ChEBI" id="CHEBI:37563"/>
        <dbReference type="ChEBI" id="CHEBI:58069"/>
        <dbReference type="ChEBI" id="CHEBI:75483"/>
        <dbReference type="EC" id="2.7.1.182"/>
    </reaction>
</comment>
<dbReference type="InterPro" id="IPR002893">
    <property type="entry name" value="Znf_MYND"/>
</dbReference>
<evidence type="ECO:0000256" key="17">
    <source>
        <dbReference type="ARBA" id="ARBA00048889"/>
    </source>
</evidence>
<evidence type="ECO:0000256" key="6">
    <source>
        <dbReference type="ARBA" id="ARBA00022679"/>
    </source>
</evidence>
<sequence length="643" mass="72161">MGSIVGSRSLCSSLFFHARQHFPSSDPDYDRYTTIMNSGSHGADCGCEDADVRLTKMTLESLAVSKDNLKPLEMTPDEINDKSTFFLQYLKEADIPPREKGCCIHFMGVLHAHFALSGLANISYLVRPQPDSQFVISLIDAWPGISKWLEYCYIHWIRAPMFLDRDNMHRCIAYQTVIISLRSFAGKTVFIMLGSCWLYEIEEEFKSAAQYDPLLTAAEPLLDLATYKPGPPPDYFYGSIMPPSQDAGKAGRVALDHLDWYLTNATPWSPPAIFNLDYHVRLATKMSLAEPYLIALTALHSVRTVTRILVALTAGPFDEATAPGVGLAIGSCLEYLENTLPALDGFAWTTHAVQVGFLPAALRALPWLDEMPTDEAQAAQTTLTKLLRLLSLYSLYPSMLRHLARSVRRVKELSLPETLEDKAPVLAAYSELEALVLDRSQQQFDVDLEVRCHNPTCRKIDEQNNFSSCSRCFTVSYCSSECQHVHWDGGHKPECKALKELRREGKAPPMSAEDYDFATKLVIEEVGRRKAEIVRIWREDKPERTPALSLNYFLDDPKGVLVVGSPSKYPPQGYSESAQVRELWENVISQDIHREHAIVGAYLPNGMAGKLHFLWFGIDGRVQDDASLSVVEKLIRTVELMGE</sequence>
<evidence type="ECO:0000256" key="5">
    <source>
        <dbReference type="ARBA" id="ARBA00022640"/>
    </source>
</evidence>
<keyword evidence="11" id="KW-0862">Zinc</keyword>
<organism evidence="20 21">
    <name type="scientific">Favolaschia claudopus</name>
    <dbReference type="NCBI Taxonomy" id="2862362"/>
    <lineage>
        <taxon>Eukaryota</taxon>
        <taxon>Fungi</taxon>
        <taxon>Dikarya</taxon>
        <taxon>Basidiomycota</taxon>
        <taxon>Agaricomycotina</taxon>
        <taxon>Agaricomycetes</taxon>
        <taxon>Agaricomycetidae</taxon>
        <taxon>Agaricales</taxon>
        <taxon>Marasmiineae</taxon>
        <taxon>Mycenaceae</taxon>
        <taxon>Favolaschia</taxon>
    </lineage>
</organism>
<evidence type="ECO:0000256" key="9">
    <source>
        <dbReference type="ARBA" id="ARBA00022771"/>
    </source>
</evidence>
<evidence type="ECO:0000256" key="15">
    <source>
        <dbReference type="ARBA" id="ARBA00024015"/>
    </source>
</evidence>
<evidence type="ECO:0000256" key="3">
    <source>
        <dbReference type="ARBA" id="ARBA00010794"/>
    </source>
</evidence>
<keyword evidence="5" id="KW-0934">Plastid</keyword>
<evidence type="ECO:0000313" key="20">
    <source>
        <dbReference type="EMBL" id="KAK7042454.1"/>
    </source>
</evidence>
<keyword evidence="10" id="KW-0418">Kinase</keyword>
<comment type="caution">
    <text evidence="20">The sequence shown here is derived from an EMBL/GenBank/DDBJ whole genome shotgun (WGS) entry which is preliminary data.</text>
</comment>
<evidence type="ECO:0000256" key="4">
    <source>
        <dbReference type="ARBA" id="ARBA00022528"/>
    </source>
</evidence>
<evidence type="ECO:0000256" key="14">
    <source>
        <dbReference type="ARBA" id="ARBA00023136"/>
    </source>
</evidence>
<dbReference type="PROSITE" id="PS50865">
    <property type="entry name" value="ZF_MYND_2"/>
    <property type="match status" value="1"/>
</dbReference>
<evidence type="ECO:0000256" key="8">
    <source>
        <dbReference type="ARBA" id="ARBA00022723"/>
    </source>
</evidence>
<reference evidence="20 21" key="1">
    <citation type="journal article" date="2024" name="J Genomics">
        <title>Draft genome sequencing and assembly of Favolaschia claudopus CIRM-BRFM 2984 isolated from oak limbs.</title>
        <authorList>
            <person name="Navarro D."/>
            <person name="Drula E."/>
            <person name="Chaduli D."/>
            <person name="Cazenave R."/>
            <person name="Ahrendt S."/>
            <person name="Wang J."/>
            <person name="Lipzen A."/>
            <person name="Daum C."/>
            <person name="Barry K."/>
            <person name="Grigoriev I.V."/>
            <person name="Favel A."/>
            <person name="Rosso M.N."/>
            <person name="Martin F."/>
        </authorList>
    </citation>
    <scope>NUCLEOTIDE SEQUENCE [LARGE SCALE GENOMIC DNA]</scope>
    <source>
        <strain evidence="20 21">CIRM-BRFM 2984</strain>
    </source>
</reference>
<keyword evidence="7" id="KW-0812">Transmembrane</keyword>
<dbReference type="Pfam" id="PF01753">
    <property type="entry name" value="zf-MYND"/>
    <property type="match status" value="1"/>
</dbReference>
<evidence type="ECO:0000313" key="21">
    <source>
        <dbReference type="Proteomes" id="UP001362999"/>
    </source>
</evidence>
<comment type="similarity">
    <text evidence="3">Belongs to the polyprenol kinase family.</text>
</comment>
<dbReference type="PANTHER" id="PTHR32523:SF8">
    <property type="entry name" value="DOLICHOL KINASE"/>
    <property type="match status" value="1"/>
</dbReference>
<evidence type="ECO:0000256" key="2">
    <source>
        <dbReference type="ARBA" id="ARBA00004229"/>
    </source>
</evidence>
<dbReference type="SUPFAM" id="SSF144232">
    <property type="entry name" value="HIT/MYND zinc finger-like"/>
    <property type="match status" value="1"/>
</dbReference>
<comment type="pathway">
    <text evidence="15">Cofactor biosynthesis; tocopherol biosynthesis.</text>
</comment>
<accession>A0AAW0CR12</accession>
<evidence type="ECO:0000256" key="7">
    <source>
        <dbReference type="ARBA" id="ARBA00022692"/>
    </source>
</evidence>
<gene>
    <name evidence="20" type="ORF">R3P38DRAFT_2890576</name>
</gene>
<dbReference type="GO" id="GO:0008270">
    <property type="term" value="F:zinc ion binding"/>
    <property type="evidence" value="ECO:0007669"/>
    <property type="project" value="UniProtKB-KW"/>
</dbReference>
<keyword evidence="13" id="KW-1133">Transmembrane helix</keyword>
<evidence type="ECO:0000256" key="16">
    <source>
        <dbReference type="ARBA" id="ARBA00039024"/>
    </source>
</evidence>
<evidence type="ECO:0000256" key="12">
    <source>
        <dbReference type="ARBA" id="ARBA00022946"/>
    </source>
</evidence>
<evidence type="ECO:0000256" key="13">
    <source>
        <dbReference type="ARBA" id="ARBA00022989"/>
    </source>
</evidence>
<evidence type="ECO:0000256" key="1">
    <source>
        <dbReference type="ARBA" id="ARBA00004141"/>
    </source>
</evidence>
<dbReference type="EMBL" id="JAWWNJ010000013">
    <property type="protein sequence ID" value="KAK7042454.1"/>
    <property type="molecule type" value="Genomic_DNA"/>
</dbReference>